<keyword evidence="1" id="KW-0813">Transport</keyword>
<evidence type="ECO:0000256" key="4">
    <source>
        <dbReference type="SAM" id="MobiDB-lite"/>
    </source>
</evidence>
<dbReference type="PANTHER" id="PTHR24220:SF685">
    <property type="entry name" value="ABC TRANSPORTER RELATED"/>
    <property type="match status" value="1"/>
</dbReference>
<dbReference type="Pfam" id="PF00005">
    <property type="entry name" value="ABC_tran"/>
    <property type="match status" value="1"/>
</dbReference>
<dbReference type="SUPFAM" id="SSF52540">
    <property type="entry name" value="P-loop containing nucleoside triphosphate hydrolases"/>
    <property type="match status" value="1"/>
</dbReference>
<dbReference type="InterPro" id="IPR017911">
    <property type="entry name" value="MacB-like_ATP-bd"/>
</dbReference>
<dbReference type="PROSITE" id="PS50893">
    <property type="entry name" value="ABC_TRANSPORTER_2"/>
    <property type="match status" value="1"/>
</dbReference>
<dbReference type="SMART" id="SM00746">
    <property type="entry name" value="TRASH"/>
    <property type="match status" value="1"/>
</dbReference>
<dbReference type="InterPro" id="IPR027417">
    <property type="entry name" value="P-loop_NTPase"/>
</dbReference>
<feature type="compositionally biased region" description="Low complexity" evidence="4">
    <location>
        <begin position="1"/>
        <end position="14"/>
    </location>
</feature>
<keyword evidence="2" id="KW-0547">Nucleotide-binding</keyword>
<dbReference type="InterPro" id="IPR003593">
    <property type="entry name" value="AAA+_ATPase"/>
</dbReference>
<evidence type="ECO:0000256" key="1">
    <source>
        <dbReference type="ARBA" id="ARBA00022448"/>
    </source>
</evidence>
<dbReference type="Proteomes" id="UP000035763">
    <property type="component" value="Unassembled WGS sequence"/>
</dbReference>
<evidence type="ECO:0000313" key="7">
    <source>
        <dbReference type="Proteomes" id="UP000035763"/>
    </source>
</evidence>
<dbReference type="OrthoDB" id="9802264at2"/>
<dbReference type="PANTHER" id="PTHR24220">
    <property type="entry name" value="IMPORT ATP-BINDING PROTEIN"/>
    <property type="match status" value="1"/>
</dbReference>
<dbReference type="Gene3D" id="3.40.50.300">
    <property type="entry name" value="P-loop containing nucleotide triphosphate hydrolases"/>
    <property type="match status" value="1"/>
</dbReference>
<name>W6K0Y6_9MICO</name>
<accession>W6K0Y6</accession>
<evidence type="ECO:0000259" key="5">
    <source>
        <dbReference type="PROSITE" id="PS50893"/>
    </source>
</evidence>
<sequence length="303" mass="32815">MNTPPTEPLLTTPTASAGTESQVSLRVRRLTKTYGDGPTRVDAVHELDLDVHRGEVLLVMGPSGSGKTTLLLMIGGLLRPTSGSIEVTTEHGRTVDLAVTPERQLPGLRAHTFGFIFQDYALLDALTATENIAVANNLAGLRDPAATAQARELLERVGLSHRATARPSQMSGGEQQRVAVARALANDPPVLLADEPTANLDASRGRDLGRLLRRLADEDQRSVVIVSHDDRLREVADRVLWLEDGGFKVVAGLVVDPVCRMLVEANGPSLEFAGQTHWFCSEGCRREYAEAPGHFQPQNETPR</sequence>
<protein>
    <submittedName>
        <fullName evidence="6">ABC transporter related protein</fullName>
    </submittedName>
</protein>
<comment type="caution">
    <text evidence="6">The sequence shown here is derived from an EMBL/GenBank/DDBJ whole genome shotgun (WGS) entry which is preliminary data.</text>
</comment>
<gene>
    <name evidence="6" type="ORF">BN11_520002</name>
</gene>
<dbReference type="RefSeq" id="WP_048695336.1">
    <property type="nucleotide sequence ID" value="NZ_HG764815.1"/>
</dbReference>
<dbReference type="AlphaFoldDB" id="W6K0Y6"/>
<organism evidence="6 7">
    <name type="scientific">Nostocoides australiense Ben110</name>
    <dbReference type="NCBI Taxonomy" id="1193182"/>
    <lineage>
        <taxon>Bacteria</taxon>
        <taxon>Bacillati</taxon>
        <taxon>Actinomycetota</taxon>
        <taxon>Actinomycetes</taxon>
        <taxon>Micrococcales</taxon>
        <taxon>Intrasporangiaceae</taxon>
        <taxon>Nostocoides</taxon>
    </lineage>
</organism>
<evidence type="ECO:0000313" key="6">
    <source>
        <dbReference type="EMBL" id="CCH75127.1"/>
    </source>
</evidence>
<dbReference type="CDD" id="cd03255">
    <property type="entry name" value="ABC_MJ0796_LolCDE_FtsE"/>
    <property type="match status" value="1"/>
</dbReference>
<dbReference type="PROSITE" id="PS00211">
    <property type="entry name" value="ABC_TRANSPORTER_1"/>
    <property type="match status" value="1"/>
</dbReference>
<dbReference type="STRING" id="1193182.BN11_520002"/>
<dbReference type="InterPro" id="IPR017871">
    <property type="entry name" value="ABC_transporter-like_CS"/>
</dbReference>
<reference evidence="6 7" key="1">
    <citation type="journal article" date="2013" name="ISME J.">
        <title>A metabolic model for members of the genus Tetrasphaera involved in enhanced biological phosphorus removal.</title>
        <authorList>
            <person name="Kristiansen R."/>
            <person name="Nguyen H.T.T."/>
            <person name="Saunders A.M."/>
            <person name="Nielsen J.L."/>
            <person name="Wimmer R."/>
            <person name="Le V.Q."/>
            <person name="McIlroy S.J."/>
            <person name="Petrovski S."/>
            <person name="Seviour R.J."/>
            <person name="Calteau A."/>
            <person name="Nielsen K.L."/>
            <person name="Nielsen P.H."/>
        </authorList>
    </citation>
    <scope>NUCLEOTIDE SEQUENCE [LARGE SCALE GENOMIC DNA]</scope>
    <source>
        <strain evidence="6 7">Ben110</strain>
    </source>
</reference>
<dbReference type="EMBL" id="CAJA01000468">
    <property type="protein sequence ID" value="CCH75127.1"/>
    <property type="molecule type" value="Genomic_DNA"/>
</dbReference>
<dbReference type="InterPro" id="IPR003439">
    <property type="entry name" value="ABC_transporter-like_ATP-bd"/>
</dbReference>
<evidence type="ECO:0000256" key="2">
    <source>
        <dbReference type="ARBA" id="ARBA00022741"/>
    </source>
</evidence>
<feature type="domain" description="ABC transporter" evidence="5">
    <location>
        <begin position="25"/>
        <end position="269"/>
    </location>
</feature>
<dbReference type="GO" id="GO:0022857">
    <property type="term" value="F:transmembrane transporter activity"/>
    <property type="evidence" value="ECO:0007669"/>
    <property type="project" value="TreeGrafter"/>
</dbReference>
<keyword evidence="3" id="KW-0067">ATP-binding</keyword>
<dbReference type="GO" id="GO:0005524">
    <property type="term" value="F:ATP binding"/>
    <property type="evidence" value="ECO:0007669"/>
    <property type="project" value="UniProtKB-KW"/>
</dbReference>
<evidence type="ECO:0000256" key="3">
    <source>
        <dbReference type="ARBA" id="ARBA00022840"/>
    </source>
</evidence>
<dbReference type="GO" id="GO:0005886">
    <property type="term" value="C:plasma membrane"/>
    <property type="evidence" value="ECO:0007669"/>
    <property type="project" value="TreeGrafter"/>
</dbReference>
<dbReference type="SMART" id="SM00382">
    <property type="entry name" value="AAA"/>
    <property type="match status" value="1"/>
</dbReference>
<dbReference type="InterPro" id="IPR011017">
    <property type="entry name" value="TRASH_dom"/>
</dbReference>
<feature type="region of interest" description="Disordered" evidence="4">
    <location>
        <begin position="1"/>
        <end position="22"/>
    </location>
</feature>
<keyword evidence="7" id="KW-1185">Reference proteome</keyword>
<proteinExistence type="predicted"/>
<dbReference type="GO" id="GO:0016887">
    <property type="term" value="F:ATP hydrolysis activity"/>
    <property type="evidence" value="ECO:0007669"/>
    <property type="project" value="InterPro"/>
</dbReference>
<dbReference type="InterPro" id="IPR015854">
    <property type="entry name" value="ABC_transpr_LolD-like"/>
</dbReference>